<accession>A0AAD4PVE0</accession>
<reference evidence="6" key="1">
    <citation type="submission" date="2021-12" db="EMBL/GenBank/DDBJ databases">
        <title>Convergent genome expansion in fungi linked to evolution of root-endophyte symbiosis.</title>
        <authorList>
            <consortium name="DOE Joint Genome Institute"/>
            <person name="Ke Y.-H."/>
            <person name="Bonito G."/>
            <person name="Liao H.-L."/>
            <person name="Looney B."/>
            <person name="Rojas-Flechas A."/>
            <person name="Nash J."/>
            <person name="Hameed K."/>
            <person name="Schadt C."/>
            <person name="Martin F."/>
            <person name="Crous P.W."/>
            <person name="Miettinen O."/>
            <person name="Magnuson J.K."/>
            <person name="Labbe J."/>
            <person name="Jacobson D."/>
            <person name="Doktycz M.J."/>
            <person name="Veneault-Fourrey C."/>
            <person name="Kuo A."/>
            <person name="Mondo S."/>
            <person name="Calhoun S."/>
            <person name="Riley R."/>
            <person name="Ohm R."/>
            <person name="LaButti K."/>
            <person name="Andreopoulos B."/>
            <person name="Pangilinan J."/>
            <person name="Nolan M."/>
            <person name="Tritt A."/>
            <person name="Clum A."/>
            <person name="Lipzen A."/>
            <person name="Daum C."/>
            <person name="Barry K."/>
            <person name="Grigoriev I.V."/>
            <person name="Vilgalys R."/>
        </authorList>
    </citation>
    <scope>NUCLEOTIDE SEQUENCE</scope>
    <source>
        <strain evidence="6">PMI_201</strain>
    </source>
</reference>
<dbReference type="Gene3D" id="3.40.50.1580">
    <property type="entry name" value="Nucleoside phosphorylase domain"/>
    <property type="match status" value="1"/>
</dbReference>
<feature type="repeat" description="ANK" evidence="3">
    <location>
        <begin position="1215"/>
        <end position="1245"/>
    </location>
</feature>
<dbReference type="GO" id="GO:0009116">
    <property type="term" value="P:nucleoside metabolic process"/>
    <property type="evidence" value="ECO:0007669"/>
    <property type="project" value="InterPro"/>
</dbReference>
<keyword evidence="1" id="KW-0677">Repeat</keyword>
<feature type="repeat" description="ANK" evidence="3">
    <location>
        <begin position="852"/>
        <end position="884"/>
    </location>
</feature>
<dbReference type="InterPro" id="IPR056884">
    <property type="entry name" value="NPHP3-like_N"/>
</dbReference>
<dbReference type="InterPro" id="IPR027417">
    <property type="entry name" value="P-loop_NTPase"/>
</dbReference>
<feature type="repeat" description="ANK" evidence="3">
    <location>
        <begin position="1131"/>
        <end position="1163"/>
    </location>
</feature>
<dbReference type="Gene3D" id="3.40.50.300">
    <property type="entry name" value="P-loop containing nucleotide triphosphate hydrolases"/>
    <property type="match status" value="1"/>
</dbReference>
<gene>
    <name evidence="6" type="ORF">BGW36DRAFT_431807</name>
</gene>
<organism evidence="6 7">
    <name type="scientific">Talaromyces proteolyticus</name>
    <dbReference type="NCBI Taxonomy" id="1131652"/>
    <lineage>
        <taxon>Eukaryota</taxon>
        <taxon>Fungi</taxon>
        <taxon>Dikarya</taxon>
        <taxon>Ascomycota</taxon>
        <taxon>Pezizomycotina</taxon>
        <taxon>Eurotiomycetes</taxon>
        <taxon>Eurotiomycetidae</taxon>
        <taxon>Eurotiales</taxon>
        <taxon>Trichocomaceae</taxon>
        <taxon>Talaromyces</taxon>
        <taxon>Talaromyces sect. Bacilispori</taxon>
    </lineage>
</organism>
<dbReference type="PRINTS" id="PR01415">
    <property type="entry name" value="ANKYRIN"/>
</dbReference>
<dbReference type="SUPFAM" id="SSF48403">
    <property type="entry name" value="Ankyrin repeat"/>
    <property type="match status" value="1"/>
</dbReference>
<sequence>MSKKLTHDDYTMGWICPLEVEQVAALEMLDEEHERLPQPPTDHNVYSLGSIASHNIVIAGLHQPGNNPAATVVTQMRMTFPNLRLGLLVGIGGGVPVKTDCGMIRLGDVVVSKPVGKHSGAVQYDHGKAKVGQFERTGALAPPPAVLLNAAQDLAARRARSSKDPLKENIKKIDTSIRGLQKYKYPGAEYDYLYPSDYIHEKPGVSCAECGCDPSKRIQRMTDDNDNEPYIVVHRGTIASGELVVKSAMLRDSLAKEDGVLCFEMEAAGALADFPCIVIRGISDYCDSHKNDQWHGYAAMVAAAYARQLFFHMPVDEVKRYISETAETDIHYVKLRSDNQGRQDILHWLTPVDYGSQQSDYLKMRQPGTGQWLLDSAEYQVWLKTNNQTLFCPGIPGAGKTIISAVVVDDLATRFSSDPTVSIAYIYFNFRQQQKVDDLMASLLKQLAQGQTSLPGSLEALYAQHKTKRTRPSLDEILGGLHTVATMYSRVFIVADALDECQVSDDSRTRFLSELFNLQTQHVVNIFATSRFIPQIIDQFNGSMSLEIRAHDEDVRQYLQGRITQSESKFLKTYCEEIKNEITKVINGMFLLAQLHFDSIKTKKTPKKVKNALETLPTGVTAYSYAYKDAMERIKAQDTDSRELAEHVLSWIIHAKRPLIIAELQHALAVEVCEPEFDKENLPQIEDMVSVCAGLVTVDKDSKIFRLVHYTAQEYFERTWSSWFPNAQTDITKICITYLSFNIFNKGFCSSNEGFYERLRTNVLYDYAARNWGHHAYTASPEANELILSFLQNEAKVSSAHQAMMVNRNNQHMPREMPREVTGLHLAALFGLTNTIQALLEDGHDPDAKDTGGRTPLLYAARSGHEEVVQLLLNGGADINAKGQGPGRDGGNHYYSYYDQTALMYAARNGHTVVVRLLLEKGADINAKGSGDRNGDDDHYGQTALIYAISNGHEAVVQLLLSRGANVNAEEGCHDGDSVYFTEYEGRTALMCAVRNGNEAMVRLLLEYGARVNTGEHGGSNGYGCYDNEHPTYYNRTALMYAARNGHEAIVRLLLEAGADVNAEEDGSRYAAGRNYEDQHPNYNGKTALMYAAINGHEAVVRLLLSSGADINAKEKGHDCYGGGDDAYEYDGRTALIYAASKGHTAVVQLLIESGADVNAEETGGYDFYDYNINDDKGNDYGRTALTYAAMKGREAVVRLLLAKDGVYVHSKDSTGQTPLSYAEKRGHEAVASLLLGKGAEKAQS</sequence>
<keyword evidence="2 3" id="KW-0040">ANK repeat</keyword>
<keyword evidence="7" id="KW-1185">Reference proteome</keyword>
<evidence type="ECO:0000313" key="6">
    <source>
        <dbReference type="EMBL" id="KAH8691253.1"/>
    </source>
</evidence>
<dbReference type="Pfam" id="PF12796">
    <property type="entry name" value="Ank_2"/>
    <property type="match status" value="5"/>
</dbReference>
<dbReference type="Proteomes" id="UP001201262">
    <property type="component" value="Unassembled WGS sequence"/>
</dbReference>
<dbReference type="AlphaFoldDB" id="A0AAD4PVE0"/>
<dbReference type="EMBL" id="JAJTJA010000012">
    <property type="protein sequence ID" value="KAH8691253.1"/>
    <property type="molecule type" value="Genomic_DNA"/>
</dbReference>
<dbReference type="SUPFAM" id="SSF53167">
    <property type="entry name" value="Purine and uridine phosphorylases"/>
    <property type="match status" value="1"/>
</dbReference>
<feature type="domain" description="Nephrocystin 3-like N-terminal" evidence="5">
    <location>
        <begin position="368"/>
        <end position="531"/>
    </location>
</feature>
<evidence type="ECO:0000256" key="1">
    <source>
        <dbReference type="ARBA" id="ARBA00022737"/>
    </source>
</evidence>
<dbReference type="SMART" id="SM00248">
    <property type="entry name" value="ANK"/>
    <property type="match status" value="10"/>
</dbReference>
<evidence type="ECO:0000256" key="3">
    <source>
        <dbReference type="PROSITE-ProRule" id="PRU00023"/>
    </source>
</evidence>
<dbReference type="Pfam" id="PF22939">
    <property type="entry name" value="WHD_GPIID"/>
    <property type="match status" value="1"/>
</dbReference>
<dbReference type="InterPro" id="IPR054471">
    <property type="entry name" value="GPIID_WHD"/>
</dbReference>
<dbReference type="InterPro" id="IPR002110">
    <property type="entry name" value="Ankyrin_rpt"/>
</dbReference>
<feature type="repeat" description="ANK" evidence="3">
    <location>
        <begin position="1084"/>
        <end position="1116"/>
    </location>
</feature>
<feature type="domain" description="GPI inositol-deacylase winged helix" evidence="4">
    <location>
        <begin position="636"/>
        <end position="716"/>
    </location>
</feature>
<evidence type="ECO:0000259" key="5">
    <source>
        <dbReference type="Pfam" id="PF24883"/>
    </source>
</evidence>
<evidence type="ECO:0000259" key="4">
    <source>
        <dbReference type="Pfam" id="PF22939"/>
    </source>
</evidence>
<dbReference type="PROSITE" id="PS50088">
    <property type="entry name" value="ANK_REPEAT"/>
    <property type="match status" value="9"/>
</dbReference>
<dbReference type="GO" id="GO:0003824">
    <property type="term" value="F:catalytic activity"/>
    <property type="evidence" value="ECO:0007669"/>
    <property type="project" value="InterPro"/>
</dbReference>
<dbReference type="RefSeq" id="XP_046067345.1">
    <property type="nucleotide sequence ID" value="XM_046221033.1"/>
</dbReference>
<dbReference type="InterPro" id="IPR035994">
    <property type="entry name" value="Nucleoside_phosphorylase_sf"/>
</dbReference>
<feature type="repeat" description="ANK" evidence="3">
    <location>
        <begin position="940"/>
        <end position="972"/>
    </location>
</feature>
<protein>
    <submittedName>
        <fullName evidence="6">Ankyrin repeat-containing domain protein</fullName>
    </submittedName>
</protein>
<name>A0AAD4PVE0_9EURO</name>
<dbReference type="PANTHER" id="PTHR24198">
    <property type="entry name" value="ANKYRIN REPEAT AND PROTEIN KINASE DOMAIN-CONTAINING PROTEIN"/>
    <property type="match status" value="1"/>
</dbReference>
<dbReference type="PROSITE" id="PS50297">
    <property type="entry name" value="ANK_REP_REGION"/>
    <property type="match status" value="9"/>
</dbReference>
<feature type="repeat" description="ANK" evidence="3">
    <location>
        <begin position="819"/>
        <end position="851"/>
    </location>
</feature>
<feature type="repeat" description="ANK" evidence="3">
    <location>
        <begin position="1034"/>
        <end position="1066"/>
    </location>
</feature>
<proteinExistence type="predicted"/>
<dbReference type="InterPro" id="IPR036770">
    <property type="entry name" value="Ankyrin_rpt-contain_sf"/>
</dbReference>
<feature type="repeat" description="ANK" evidence="3">
    <location>
        <begin position="985"/>
        <end position="1017"/>
    </location>
</feature>
<evidence type="ECO:0000313" key="7">
    <source>
        <dbReference type="Proteomes" id="UP001201262"/>
    </source>
</evidence>
<dbReference type="GeneID" id="70251320"/>
<comment type="caution">
    <text evidence="6">The sequence shown here is derived from an EMBL/GenBank/DDBJ whole genome shotgun (WGS) entry which is preliminary data.</text>
</comment>
<dbReference type="SUPFAM" id="SSF52540">
    <property type="entry name" value="P-loop containing nucleoside triphosphate hydrolases"/>
    <property type="match status" value="1"/>
</dbReference>
<evidence type="ECO:0000256" key="2">
    <source>
        <dbReference type="ARBA" id="ARBA00023043"/>
    </source>
</evidence>
<dbReference type="Gene3D" id="1.25.40.20">
    <property type="entry name" value="Ankyrin repeat-containing domain"/>
    <property type="match status" value="5"/>
</dbReference>
<dbReference type="Pfam" id="PF24883">
    <property type="entry name" value="NPHP3_N"/>
    <property type="match status" value="1"/>
</dbReference>
<dbReference type="PANTHER" id="PTHR24198:SF165">
    <property type="entry name" value="ANKYRIN REPEAT-CONTAINING PROTEIN-RELATED"/>
    <property type="match status" value="1"/>
</dbReference>
<feature type="repeat" description="ANK" evidence="3">
    <location>
        <begin position="898"/>
        <end position="930"/>
    </location>
</feature>